<name>A0A9X2J5Z8_9GAMM</name>
<dbReference type="RefSeq" id="WP_252470734.1">
    <property type="nucleotide sequence ID" value="NZ_JALBWM010000079.1"/>
</dbReference>
<dbReference type="CDD" id="cd01449">
    <property type="entry name" value="TST_Repeat_2"/>
    <property type="match status" value="1"/>
</dbReference>
<keyword evidence="5" id="KW-1185">Reference proteome</keyword>
<dbReference type="PANTHER" id="PTHR11364:SF27">
    <property type="entry name" value="SULFURTRANSFERASE"/>
    <property type="match status" value="1"/>
</dbReference>
<feature type="domain" description="Rhodanese" evidence="3">
    <location>
        <begin position="20"/>
        <end position="139"/>
    </location>
</feature>
<dbReference type="InterPro" id="IPR001763">
    <property type="entry name" value="Rhodanese-like_dom"/>
</dbReference>
<dbReference type="InterPro" id="IPR045078">
    <property type="entry name" value="TST/MPST-like"/>
</dbReference>
<reference evidence="4" key="1">
    <citation type="journal article" date="2022" name="Arch. Microbiol.">
        <title>Microbulbifer okhotskensis sp. nov., isolated from a deep bottom sediment of the Okhotsk Sea.</title>
        <authorList>
            <person name="Romanenko L."/>
            <person name="Kurilenko V."/>
            <person name="Otstavnykh N."/>
            <person name="Velansky P."/>
            <person name="Isaeva M."/>
            <person name="Mikhailov V."/>
        </authorList>
    </citation>
    <scope>NUCLEOTIDE SEQUENCE</scope>
    <source>
        <strain evidence="4">OS29</strain>
    </source>
</reference>
<gene>
    <name evidence="4" type="ORF">MO867_15510</name>
</gene>
<dbReference type="Proteomes" id="UP001139028">
    <property type="component" value="Unassembled WGS sequence"/>
</dbReference>
<evidence type="ECO:0000256" key="1">
    <source>
        <dbReference type="ARBA" id="ARBA00022679"/>
    </source>
</evidence>
<dbReference type="AlphaFoldDB" id="A0A9X2J5Z8"/>
<keyword evidence="1" id="KW-0808">Transferase</keyword>
<dbReference type="CDD" id="cd01448">
    <property type="entry name" value="TST_Repeat_1"/>
    <property type="match status" value="1"/>
</dbReference>
<dbReference type="Gene3D" id="3.40.250.10">
    <property type="entry name" value="Rhodanese-like domain"/>
    <property type="match status" value="2"/>
</dbReference>
<protein>
    <submittedName>
        <fullName evidence="4">Sulfurtransferase</fullName>
    </submittedName>
</protein>
<sequence>MDESSDRALLEVADLLALKSTATPVILDCRYNLADPDSGKREYRNGHIPGAYYASLHRDLSAPLQRYGGRHPMPSTAQFQQFARNLGINSDTAVIVYDENRLGFAARAWFLFFFFGHKQVSVLNGGLKAWRNAGETLDTKEAALPLGGNFSAQPKENLLLHYEAVKAGLSKAQWQLLDARDSQRFEGLQEPIDPIAGHIPSAINRPWQDITDKNSDKLKSIAELKVQFDNLAEGRPLLNYCGSGVTACVNFYAQYLAGRRDSLLYPGSWSDWCSHQ</sequence>
<proteinExistence type="predicted"/>
<keyword evidence="2" id="KW-0677">Repeat</keyword>
<dbReference type="PROSITE" id="PS50206">
    <property type="entry name" value="RHODANESE_3"/>
    <property type="match status" value="2"/>
</dbReference>
<dbReference type="PANTHER" id="PTHR11364">
    <property type="entry name" value="THIOSULFATE SULFERTANSFERASE"/>
    <property type="match status" value="1"/>
</dbReference>
<accession>A0A9X2J5Z8</accession>
<dbReference type="Pfam" id="PF00581">
    <property type="entry name" value="Rhodanese"/>
    <property type="match status" value="2"/>
</dbReference>
<organism evidence="4 5">
    <name type="scientific">Microbulbifer okhotskensis</name>
    <dbReference type="NCBI Taxonomy" id="2926617"/>
    <lineage>
        <taxon>Bacteria</taxon>
        <taxon>Pseudomonadati</taxon>
        <taxon>Pseudomonadota</taxon>
        <taxon>Gammaproteobacteria</taxon>
        <taxon>Cellvibrionales</taxon>
        <taxon>Microbulbiferaceae</taxon>
        <taxon>Microbulbifer</taxon>
    </lineage>
</organism>
<dbReference type="SMART" id="SM00450">
    <property type="entry name" value="RHOD"/>
    <property type="match status" value="2"/>
</dbReference>
<evidence type="ECO:0000256" key="2">
    <source>
        <dbReference type="ARBA" id="ARBA00022737"/>
    </source>
</evidence>
<dbReference type="SUPFAM" id="SSF52821">
    <property type="entry name" value="Rhodanese/Cell cycle control phosphatase"/>
    <property type="match status" value="2"/>
</dbReference>
<evidence type="ECO:0000313" key="5">
    <source>
        <dbReference type="Proteomes" id="UP001139028"/>
    </source>
</evidence>
<evidence type="ECO:0000259" key="3">
    <source>
        <dbReference type="PROSITE" id="PS50206"/>
    </source>
</evidence>
<feature type="domain" description="Rhodanese" evidence="3">
    <location>
        <begin position="170"/>
        <end position="274"/>
    </location>
</feature>
<dbReference type="GO" id="GO:0004792">
    <property type="term" value="F:thiosulfate-cyanide sulfurtransferase activity"/>
    <property type="evidence" value="ECO:0007669"/>
    <property type="project" value="TreeGrafter"/>
</dbReference>
<comment type="caution">
    <text evidence="4">The sequence shown here is derived from an EMBL/GenBank/DDBJ whole genome shotgun (WGS) entry which is preliminary data.</text>
</comment>
<dbReference type="EMBL" id="JALBWM010000079">
    <property type="protein sequence ID" value="MCO1335743.1"/>
    <property type="molecule type" value="Genomic_DNA"/>
</dbReference>
<dbReference type="InterPro" id="IPR036873">
    <property type="entry name" value="Rhodanese-like_dom_sf"/>
</dbReference>
<evidence type="ECO:0000313" key="4">
    <source>
        <dbReference type="EMBL" id="MCO1335743.1"/>
    </source>
</evidence>